<organism evidence="1 2">
    <name type="scientific">Formosa undariae</name>
    <dbReference type="NCBI Taxonomy" id="1325436"/>
    <lineage>
        <taxon>Bacteria</taxon>
        <taxon>Pseudomonadati</taxon>
        <taxon>Bacteroidota</taxon>
        <taxon>Flavobacteriia</taxon>
        <taxon>Flavobacteriales</taxon>
        <taxon>Flavobacteriaceae</taxon>
        <taxon>Formosa</taxon>
    </lineage>
</organism>
<dbReference type="PROSITE" id="PS51257">
    <property type="entry name" value="PROKAR_LIPOPROTEIN"/>
    <property type="match status" value="1"/>
</dbReference>
<dbReference type="Proteomes" id="UP001589605">
    <property type="component" value="Unassembled WGS sequence"/>
</dbReference>
<comment type="caution">
    <text evidence="1">The sequence shown here is derived from an EMBL/GenBank/DDBJ whole genome shotgun (WGS) entry which is preliminary data.</text>
</comment>
<dbReference type="EMBL" id="JBHMEZ010000003">
    <property type="protein sequence ID" value="MFB9052582.1"/>
    <property type="molecule type" value="Genomic_DNA"/>
</dbReference>
<proteinExistence type="predicted"/>
<evidence type="ECO:0000313" key="2">
    <source>
        <dbReference type="Proteomes" id="UP001589605"/>
    </source>
</evidence>
<keyword evidence="2" id="KW-1185">Reference proteome</keyword>
<reference evidence="1 2" key="1">
    <citation type="submission" date="2024-09" db="EMBL/GenBank/DDBJ databases">
        <authorList>
            <person name="Sun Q."/>
            <person name="Mori K."/>
        </authorList>
    </citation>
    <scope>NUCLEOTIDE SEQUENCE [LARGE SCALE GENOMIC DNA]</scope>
    <source>
        <strain evidence="1 2">CECT 8286</strain>
    </source>
</reference>
<dbReference type="Pfam" id="PF14060">
    <property type="entry name" value="DUF4252"/>
    <property type="match status" value="1"/>
</dbReference>
<sequence length="182" mass="20734">MKSYKLTFAILFYFGLLLTSCKSEPTLQTYIVDHQESQNFTTVDLPLSVLNIDESKLDEAQKTTYKSIKRLNFLGYKKDAAQPEDYISEKEKVELILNNKAYNELMVINNHGGKFTLKYLGDDEESIDELIVYGNAKDTGFGVLRVLGDQMKPSQIMSLAKVLEKGDIDMSKMKGVMDFFNK</sequence>
<protein>
    <submittedName>
        <fullName evidence="1">DUF4252 domain-containing protein</fullName>
    </submittedName>
</protein>
<name>A0ABV5EZG5_9FLAO</name>
<dbReference type="InterPro" id="IPR025348">
    <property type="entry name" value="DUF4252"/>
</dbReference>
<evidence type="ECO:0000313" key="1">
    <source>
        <dbReference type="EMBL" id="MFB9052582.1"/>
    </source>
</evidence>
<gene>
    <name evidence="1" type="ORF">ACFFVB_05770</name>
</gene>
<dbReference type="RefSeq" id="WP_382381763.1">
    <property type="nucleotide sequence ID" value="NZ_JBHMEZ010000003.1"/>
</dbReference>
<accession>A0ABV5EZG5</accession>